<dbReference type="Proteomes" id="UP000785679">
    <property type="component" value="Unassembled WGS sequence"/>
</dbReference>
<name>A0A8J8T3W3_HALGN</name>
<evidence type="ECO:0000313" key="2">
    <source>
        <dbReference type="Proteomes" id="UP000785679"/>
    </source>
</evidence>
<protein>
    <submittedName>
        <fullName evidence="1">Uncharacterized protein</fullName>
    </submittedName>
</protein>
<comment type="caution">
    <text evidence="1">The sequence shown here is derived from an EMBL/GenBank/DDBJ whole genome shotgun (WGS) entry which is preliminary data.</text>
</comment>
<accession>A0A8J8T3W3</accession>
<evidence type="ECO:0000313" key="1">
    <source>
        <dbReference type="EMBL" id="TNV81274.1"/>
    </source>
</evidence>
<proteinExistence type="predicted"/>
<sequence length="97" mass="10996">MMKMERVIKEAGKKEQDMAKANYQRATASEAMRVAGKMVTIMAQEESSTKMEELEKENGREIRLLGSTSTLTGMEKKLRQKIMAMASQIHLMKALNE</sequence>
<organism evidence="1 2">
    <name type="scientific">Halteria grandinella</name>
    <dbReference type="NCBI Taxonomy" id="5974"/>
    <lineage>
        <taxon>Eukaryota</taxon>
        <taxon>Sar</taxon>
        <taxon>Alveolata</taxon>
        <taxon>Ciliophora</taxon>
        <taxon>Intramacronucleata</taxon>
        <taxon>Spirotrichea</taxon>
        <taxon>Stichotrichia</taxon>
        <taxon>Sporadotrichida</taxon>
        <taxon>Halteriidae</taxon>
        <taxon>Halteria</taxon>
    </lineage>
</organism>
<dbReference type="EMBL" id="RRYP01006350">
    <property type="protein sequence ID" value="TNV81274.1"/>
    <property type="molecule type" value="Genomic_DNA"/>
</dbReference>
<gene>
    <name evidence="1" type="ORF">FGO68_gene909</name>
</gene>
<reference evidence="1" key="1">
    <citation type="submission" date="2019-06" db="EMBL/GenBank/DDBJ databases">
        <authorList>
            <person name="Zheng W."/>
        </authorList>
    </citation>
    <scope>NUCLEOTIDE SEQUENCE</scope>
    <source>
        <strain evidence="1">QDHG01</strain>
    </source>
</reference>
<keyword evidence="2" id="KW-1185">Reference proteome</keyword>
<dbReference type="AlphaFoldDB" id="A0A8J8T3W3"/>